<dbReference type="InterPro" id="IPR011990">
    <property type="entry name" value="TPR-like_helical_dom_sf"/>
</dbReference>
<evidence type="ECO:0000256" key="1">
    <source>
        <dbReference type="ARBA" id="ARBA00022737"/>
    </source>
</evidence>
<keyword evidence="5" id="KW-1185">Reference proteome</keyword>
<evidence type="ECO:0000256" key="2">
    <source>
        <dbReference type="ARBA" id="ARBA00022803"/>
    </source>
</evidence>
<evidence type="ECO:0000313" key="4">
    <source>
        <dbReference type="EMBL" id="SEH04171.1"/>
    </source>
</evidence>
<feature type="chain" id="PRO_5014893097" evidence="3">
    <location>
        <begin position="20"/>
        <end position="283"/>
    </location>
</feature>
<keyword evidence="2" id="KW-0802">TPR repeat</keyword>
<reference evidence="4 5" key="1">
    <citation type="submission" date="2016-10" db="EMBL/GenBank/DDBJ databases">
        <authorList>
            <person name="de Groot N.N."/>
        </authorList>
    </citation>
    <scope>NUCLEOTIDE SEQUENCE [LARGE SCALE GENOMIC DNA]</scope>
    <source>
        <strain evidence="4">MBHS1</strain>
    </source>
</reference>
<dbReference type="AlphaFoldDB" id="A0A1H6F458"/>
<accession>A0A1H6F458</accession>
<dbReference type="RefSeq" id="WP_177428079.1">
    <property type="nucleotide sequence ID" value="NZ_FMSV02000006.1"/>
</dbReference>
<dbReference type="PANTHER" id="PTHR45641:SF19">
    <property type="entry name" value="NEPHROCYSTIN-3"/>
    <property type="match status" value="1"/>
</dbReference>
<dbReference type="PANTHER" id="PTHR45641">
    <property type="entry name" value="TETRATRICOPEPTIDE REPEAT PROTEIN (AFU_ORTHOLOGUE AFUA_6G03870)"/>
    <property type="match status" value="1"/>
</dbReference>
<evidence type="ECO:0000256" key="3">
    <source>
        <dbReference type="SAM" id="SignalP"/>
    </source>
</evidence>
<dbReference type="Pfam" id="PF13424">
    <property type="entry name" value="TPR_12"/>
    <property type="match status" value="1"/>
</dbReference>
<name>A0A1H6F458_9GAMM</name>
<sequence>MLYRILILISLMLTQATWAFNDIKINGDDNIYHGGEGDIHLTKIQGIPPAQFTQLAMQLGVTQSALQSFFKILEQQQVAAEDLDATLRRIASHYKQLKTKLAGLSSDDEQVNALRQQADTALEQGEFAQAEKLFNQAHDLDRAVASKALSVLQEMQAVYEKRQLSAADNKASNGDLMMTQLDYAAAADYYQQALRLIEELQANLPKDFAQKWDSYAFDAAFALDDAGDYRPAIVLLEKLLPLREQRLGKNHADVATTLNNLAGLYKAMGAYEKALPLYRDVAK</sequence>
<dbReference type="PROSITE" id="PS50293">
    <property type="entry name" value="TPR_REGION"/>
    <property type="match status" value="1"/>
</dbReference>
<gene>
    <name evidence="4" type="ORF">MBHS_00016</name>
</gene>
<dbReference type="Gene3D" id="1.25.40.10">
    <property type="entry name" value="Tetratricopeptide repeat domain"/>
    <property type="match status" value="2"/>
</dbReference>
<evidence type="ECO:0000313" key="5">
    <source>
        <dbReference type="Proteomes" id="UP000236724"/>
    </source>
</evidence>
<feature type="signal peptide" evidence="3">
    <location>
        <begin position="1"/>
        <end position="19"/>
    </location>
</feature>
<keyword evidence="3" id="KW-0732">Signal</keyword>
<organism evidence="4 5">
    <name type="scientific">Candidatus Venteria ishoeyi</name>
    <dbReference type="NCBI Taxonomy" id="1899563"/>
    <lineage>
        <taxon>Bacteria</taxon>
        <taxon>Pseudomonadati</taxon>
        <taxon>Pseudomonadota</taxon>
        <taxon>Gammaproteobacteria</taxon>
        <taxon>Thiotrichales</taxon>
        <taxon>Thiotrichaceae</taxon>
        <taxon>Venteria</taxon>
    </lineage>
</organism>
<dbReference type="EMBL" id="FMSV02000006">
    <property type="protein sequence ID" value="SEH04171.1"/>
    <property type="molecule type" value="Genomic_DNA"/>
</dbReference>
<proteinExistence type="predicted"/>
<keyword evidence="1" id="KW-0677">Repeat</keyword>
<protein>
    <submittedName>
        <fullName evidence="4">Tetratricopeptide repeat protein</fullName>
    </submittedName>
</protein>
<dbReference type="Proteomes" id="UP000236724">
    <property type="component" value="Unassembled WGS sequence"/>
</dbReference>
<dbReference type="SUPFAM" id="SSF48452">
    <property type="entry name" value="TPR-like"/>
    <property type="match status" value="2"/>
</dbReference>